<dbReference type="GO" id="GO:0003677">
    <property type="term" value="F:DNA binding"/>
    <property type="evidence" value="ECO:0007669"/>
    <property type="project" value="UniProtKB-KW"/>
</dbReference>
<evidence type="ECO:0000313" key="3">
    <source>
        <dbReference type="EMBL" id="NYI98105.1"/>
    </source>
</evidence>
<organism evidence="3 4">
    <name type="scientific">Streptomonospora nanhaiensis</name>
    <dbReference type="NCBI Taxonomy" id="1323731"/>
    <lineage>
        <taxon>Bacteria</taxon>
        <taxon>Bacillati</taxon>
        <taxon>Actinomycetota</taxon>
        <taxon>Actinomycetes</taxon>
        <taxon>Streptosporangiales</taxon>
        <taxon>Nocardiopsidaceae</taxon>
        <taxon>Streptomonospora</taxon>
    </lineage>
</organism>
<dbReference type="Proteomes" id="UP000575985">
    <property type="component" value="Unassembled WGS sequence"/>
</dbReference>
<dbReference type="SMART" id="SM00418">
    <property type="entry name" value="HTH_ARSR"/>
    <property type="match status" value="1"/>
</dbReference>
<dbReference type="GO" id="GO:0003700">
    <property type="term" value="F:DNA-binding transcription factor activity"/>
    <property type="evidence" value="ECO:0007669"/>
    <property type="project" value="InterPro"/>
</dbReference>
<sequence>MPNNSPDPSLVGLRLFAHPLRLRLLSLLTGGAMSAAEAARELGETQANVSYHMRRLHQGGLLELAEEVSVSGGRARRYRHNPDSGPAATAAAPPATRDEHRLLVEALAAELHRRTDRRRTEVPGHFTDAEVWIPAEEWAALRAAFDALGARVHGCALPPRSPGAVHLSASLLLFQMAGSDGAADGTADRAGDSATGPSGGEDAP</sequence>
<feature type="region of interest" description="Disordered" evidence="1">
    <location>
        <begin position="180"/>
        <end position="204"/>
    </location>
</feature>
<dbReference type="SUPFAM" id="SSF46785">
    <property type="entry name" value="Winged helix' DNA-binding domain"/>
    <property type="match status" value="1"/>
</dbReference>
<dbReference type="Gene3D" id="1.10.10.10">
    <property type="entry name" value="Winged helix-like DNA-binding domain superfamily/Winged helix DNA-binding domain"/>
    <property type="match status" value="1"/>
</dbReference>
<dbReference type="Pfam" id="PF12840">
    <property type="entry name" value="HTH_20"/>
    <property type="match status" value="1"/>
</dbReference>
<feature type="region of interest" description="Disordered" evidence="1">
    <location>
        <begin position="73"/>
        <end position="97"/>
    </location>
</feature>
<reference evidence="3 4" key="1">
    <citation type="submission" date="2020-07" db="EMBL/GenBank/DDBJ databases">
        <title>Sequencing the genomes of 1000 actinobacteria strains.</title>
        <authorList>
            <person name="Klenk H.-P."/>
        </authorList>
    </citation>
    <scope>NUCLEOTIDE SEQUENCE [LARGE SCALE GENOMIC DNA]</scope>
    <source>
        <strain evidence="3 4">DSM 45927</strain>
    </source>
</reference>
<dbReference type="CDD" id="cd00090">
    <property type="entry name" value="HTH_ARSR"/>
    <property type="match status" value="1"/>
</dbReference>
<keyword evidence="4" id="KW-1185">Reference proteome</keyword>
<proteinExistence type="predicted"/>
<dbReference type="RefSeq" id="WP_179769317.1">
    <property type="nucleotide sequence ID" value="NZ_JACCFO010000001.1"/>
</dbReference>
<evidence type="ECO:0000259" key="2">
    <source>
        <dbReference type="SMART" id="SM00418"/>
    </source>
</evidence>
<dbReference type="InterPro" id="IPR036388">
    <property type="entry name" value="WH-like_DNA-bd_sf"/>
</dbReference>
<accession>A0A853BTP9</accession>
<evidence type="ECO:0000313" key="4">
    <source>
        <dbReference type="Proteomes" id="UP000575985"/>
    </source>
</evidence>
<protein>
    <submittedName>
        <fullName evidence="3">DNA-binding transcriptional ArsR family regulator</fullName>
    </submittedName>
</protein>
<dbReference type="AlphaFoldDB" id="A0A853BTP9"/>
<gene>
    <name evidence="3" type="ORF">HNR12_004382</name>
</gene>
<comment type="caution">
    <text evidence="3">The sequence shown here is derived from an EMBL/GenBank/DDBJ whole genome shotgun (WGS) entry which is preliminary data.</text>
</comment>
<dbReference type="InterPro" id="IPR011991">
    <property type="entry name" value="ArsR-like_HTH"/>
</dbReference>
<dbReference type="InterPro" id="IPR036390">
    <property type="entry name" value="WH_DNA-bd_sf"/>
</dbReference>
<feature type="compositionally biased region" description="Low complexity" evidence="1">
    <location>
        <begin position="86"/>
        <end position="95"/>
    </location>
</feature>
<dbReference type="InterPro" id="IPR001845">
    <property type="entry name" value="HTH_ArsR_DNA-bd_dom"/>
</dbReference>
<name>A0A853BTP9_9ACTN</name>
<dbReference type="EMBL" id="JACCFO010000001">
    <property type="protein sequence ID" value="NYI98105.1"/>
    <property type="molecule type" value="Genomic_DNA"/>
</dbReference>
<feature type="domain" description="HTH arsR-type" evidence="2">
    <location>
        <begin position="14"/>
        <end position="98"/>
    </location>
</feature>
<keyword evidence="3" id="KW-0238">DNA-binding</keyword>
<evidence type="ECO:0000256" key="1">
    <source>
        <dbReference type="SAM" id="MobiDB-lite"/>
    </source>
</evidence>